<keyword evidence="4" id="KW-1185">Reference proteome</keyword>
<reference evidence="3" key="1">
    <citation type="submission" date="2023-04" db="EMBL/GenBank/DDBJ databases">
        <title>Phytophthora lilii NBRC 32176.</title>
        <authorList>
            <person name="Ichikawa N."/>
            <person name="Sato H."/>
            <person name="Tonouchi N."/>
        </authorList>
    </citation>
    <scope>NUCLEOTIDE SEQUENCE</scope>
    <source>
        <strain evidence="3">NBRC 32176</strain>
    </source>
</reference>
<dbReference type="AlphaFoldDB" id="A0A9W6TWT6"/>
<dbReference type="EMBL" id="BSXW01000427">
    <property type="protein sequence ID" value="GMF22023.1"/>
    <property type="molecule type" value="Genomic_DNA"/>
</dbReference>
<dbReference type="Gene3D" id="3.80.10.10">
    <property type="entry name" value="Ribonuclease Inhibitor"/>
    <property type="match status" value="1"/>
</dbReference>
<organism evidence="3 4">
    <name type="scientific">Phytophthora lilii</name>
    <dbReference type="NCBI Taxonomy" id="2077276"/>
    <lineage>
        <taxon>Eukaryota</taxon>
        <taxon>Sar</taxon>
        <taxon>Stramenopiles</taxon>
        <taxon>Oomycota</taxon>
        <taxon>Peronosporomycetes</taxon>
        <taxon>Peronosporales</taxon>
        <taxon>Peronosporaceae</taxon>
        <taxon>Phytophthora</taxon>
    </lineage>
</organism>
<evidence type="ECO:0000256" key="2">
    <source>
        <dbReference type="SAM" id="SignalP"/>
    </source>
</evidence>
<feature type="compositionally biased region" description="Basic residues" evidence="1">
    <location>
        <begin position="705"/>
        <end position="717"/>
    </location>
</feature>
<feature type="chain" id="PRO_5040905565" evidence="2">
    <location>
        <begin position="28"/>
        <end position="762"/>
    </location>
</feature>
<evidence type="ECO:0000256" key="1">
    <source>
        <dbReference type="SAM" id="MobiDB-lite"/>
    </source>
</evidence>
<feature type="signal peptide" evidence="2">
    <location>
        <begin position="1"/>
        <end position="27"/>
    </location>
</feature>
<accession>A0A9W6TWT6</accession>
<evidence type="ECO:0000313" key="3">
    <source>
        <dbReference type="EMBL" id="GMF22023.1"/>
    </source>
</evidence>
<dbReference type="OrthoDB" id="124962at2759"/>
<protein>
    <submittedName>
        <fullName evidence="3">Unnamed protein product</fullName>
    </submittedName>
</protein>
<proteinExistence type="predicted"/>
<name>A0A9W6TWT6_9STRA</name>
<gene>
    <name evidence="3" type="ORF">Plil01_000873800</name>
</gene>
<evidence type="ECO:0000313" key="4">
    <source>
        <dbReference type="Proteomes" id="UP001165083"/>
    </source>
</evidence>
<feature type="region of interest" description="Disordered" evidence="1">
    <location>
        <begin position="699"/>
        <end position="726"/>
    </location>
</feature>
<comment type="caution">
    <text evidence="3">The sequence shown here is derived from an EMBL/GenBank/DDBJ whole genome shotgun (WGS) entry which is preliminary data.</text>
</comment>
<dbReference type="Proteomes" id="UP001165083">
    <property type="component" value="Unassembled WGS sequence"/>
</dbReference>
<keyword evidence="2" id="KW-0732">Signal</keyword>
<sequence>MAAALEQRWGFLAPWCQLLSLRLSVRALEAAGDQWEAPARALRVLLPRRAGVYGELRDEREFQLEFQNAREALCLLAAVGYVDHTAWKFLLTKYCGLQLEHSETEIPVRYELLLEPLAEALLIDLCGAGQRRSVSVGYVNTLERIAQLGGIQKAEGVDLEIPVRVFFTAVPTVNNLNNKMATEPIQTLLNIQAAEKVMRETWEHYNWSLENQPVVPGTLRCTLVLEPMIADLRGFGCGSDIAETMARFVGENVWFSQLLVRAERRYQPNQSLAAMSLRQMMAVVFDAKRQSQELANTKYCSQVVGKCRKADPLQMGTVTLECDASLGDSELEAIASALVLNQTTKDVTIRMRLDPNDHTSHRVWWKWVAYAFFSKRAHACSALESLVLDDVDDMDIDDMKAFSAVQASEHPEEVLCGSGRALVAESNAVLKQGAPVQWQLQAEGKPGSQIVKFGSEIPFILVFSDDGESNLVNVLIPGFGRCLVRRYDLDARDVHCLASQQPRLTSLTIRFSKFSQPSSNGLPLMLSACGSSLQSLTIQNSTSELDENLILRCCPNLRHLSLHKGCVVVGFDFTEFRIRKETVPLLYCNWRDIALLAHDLSDPNNPFCKCAYRLSIRLTDLDQHQTRWVQYEPMIASYLNELLEMLAVNKNLEFFKLTVPAECHEYGDYFRKHHNKVIDHKLSQKVKAALLSVLYTRLSPPSSQKSKRTRRTRKSKKAPVQPSPMDTNRHVFKQICAFTTGPTKRQVLFEVEYTGNAHPKLC</sequence>
<dbReference type="InterPro" id="IPR032675">
    <property type="entry name" value="LRR_dom_sf"/>
</dbReference>